<dbReference type="InterPro" id="IPR024370">
    <property type="entry name" value="PBP_domain"/>
</dbReference>
<dbReference type="GO" id="GO:0035435">
    <property type="term" value="P:phosphate ion transmembrane transport"/>
    <property type="evidence" value="ECO:0007669"/>
    <property type="project" value="InterPro"/>
</dbReference>
<reference evidence="8" key="1">
    <citation type="submission" date="2015-02" db="EMBL/GenBank/DDBJ databases">
        <title>Draft Genome of Frankia sp. CpI1-S.</title>
        <authorList>
            <person name="Oshone R.T."/>
            <person name="Ngom M."/>
            <person name="Ghodhbane-Gtari F."/>
            <person name="Gtari M."/>
            <person name="Morris K."/>
            <person name="Thomas K."/>
            <person name="Sen A."/>
            <person name="Tisa L.S."/>
        </authorList>
    </citation>
    <scope>NUCLEOTIDE SEQUENCE [LARGE SCALE GENOMIC DNA]</scope>
    <source>
        <strain evidence="8">CpI1-S</strain>
    </source>
</reference>
<keyword evidence="8" id="KW-1185">Reference proteome</keyword>
<keyword evidence="2 4" id="KW-0813">Transport</keyword>
<dbReference type="PANTHER" id="PTHR42996">
    <property type="entry name" value="PHOSPHATE-BINDING PROTEIN PSTS"/>
    <property type="match status" value="1"/>
</dbReference>
<protein>
    <recommendedName>
        <fullName evidence="4">Phosphate-binding protein</fullName>
    </recommendedName>
</protein>
<dbReference type="GO" id="GO:0042301">
    <property type="term" value="F:phosphate ion binding"/>
    <property type="evidence" value="ECO:0007669"/>
    <property type="project" value="InterPro"/>
</dbReference>
<dbReference type="PATRIC" id="fig|1502723.3.peg.4906"/>
<dbReference type="PANTHER" id="PTHR42996:SF1">
    <property type="entry name" value="PHOSPHATE-BINDING PROTEIN PSTS"/>
    <property type="match status" value="1"/>
</dbReference>
<evidence type="ECO:0000256" key="5">
    <source>
        <dbReference type="PIRSR" id="PIRSR002756-1"/>
    </source>
</evidence>
<keyword evidence="3 4" id="KW-0592">Phosphate transport</keyword>
<feature type="binding site" evidence="5">
    <location>
        <position position="143"/>
    </location>
    <ligand>
        <name>phosphate</name>
        <dbReference type="ChEBI" id="CHEBI:43474"/>
    </ligand>
</feature>
<dbReference type="SUPFAM" id="SSF53850">
    <property type="entry name" value="Periplasmic binding protein-like II"/>
    <property type="match status" value="1"/>
</dbReference>
<dbReference type="Gene3D" id="3.40.190.10">
    <property type="entry name" value="Periplasmic binding protein-like II"/>
    <property type="match status" value="2"/>
</dbReference>
<dbReference type="CDD" id="cd13565">
    <property type="entry name" value="PBP2_PstS"/>
    <property type="match status" value="1"/>
</dbReference>
<dbReference type="NCBIfam" id="TIGR00975">
    <property type="entry name" value="3a0107s03"/>
    <property type="match status" value="1"/>
</dbReference>
<dbReference type="Proteomes" id="UP000032545">
    <property type="component" value="Unassembled WGS sequence"/>
</dbReference>
<accession>A0A0D8BK06</accession>
<proteinExistence type="inferred from homology"/>
<dbReference type="Pfam" id="PF12849">
    <property type="entry name" value="PBP_like_2"/>
    <property type="match status" value="1"/>
</dbReference>
<evidence type="ECO:0000313" key="8">
    <source>
        <dbReference type="Proteomes" id="UP000032545"/>
    </source>
</evidence>
<comment type="similarity">
    <text evidence="1 4">Belongs to the PstS family.</text>
</comment>
<reference evidence="7 8" key="2">
    <citation type="journal article" date="2016" name="Genome Announc.">
        <title>Permanent Draft Genome Sequences for Two Variants of Frankia sp. Strain CpI1, the First Frankia Strain Isolated from Root Nodules of Comptonia peregrina.</title>
        <authorList>
            <person name="Oshone R."/>
            <person name="Hurst S.G.IV."/>
            <person name="Abebe-Akele F."/>
            <person name="Simpson S."/>
            <person name="Morris K."/>
            <person name="Thomas W.K."/>
            <person name="Tisa L.S."/>
        </authorList>
    </citation>
    <scope>NUCLEOTIDE SEQUENCE [LARGE SCALE GENOMIC DNA]</scope>
    <source>
        <strain evidence="8">CpI1-S</strain>
    </source>
</reference>
<comment type="caution">
    <text evidence="7">The sequence shown here is derived from an EMBL/GenBank/DDBJ whole genome shotgun (WGS) entry which is preliminary data.</text>
</comment>
<feature type="binding site" evidence="5">
    <location>
        <begin position="231"/>
        <end position="233"/>
    </location>
    <ligand>
        <name>phosphate</name>
        <dbReference type="ChEBI" id="CHEBI:43474"/>
    </ligand>
</feature>
<feature type="binding site" evidence="5">
    <location>
        <position position="125"/>
    </location>
    <ligand>
        <name>phosphate</name>
        <dbReference type="ChEBI" id="CHEBI:43474"/>
    </ligand>
</feature>
<evidence type="ECO:0000313" key="7">
    <source>
        <dbReference type="EMBL" id="KJE24400.1"/>
    </source>
</evidence>
<dbReference type="EMBL" id="JYFN01000006">
    <property type="protein sequence ID" value="KJE24400.1"/>
    <property type="molecule type" value="Genomic_DNA"/>
</dbReference>
<evidence type="ECO:0000259" key="6">
    <source>
        <dbReference type="Pfam" id="PF12849"/>
    </source>
</evidence>
<sequence precursor="true">MRLFIFRSLRIASILAGTPVRGADDSARHERRGDEGLLVIRGKRQAAVGAAMVALLTVAACGTDDNNDSGGAGAAPSSKASTISCAKGSITGSGSSAQKNAIDEWVKAYQNACSGATINYQSTGSSTGRQQFISKQVAFAGSDSALKDQQKTDADARCTGGAAVDLPMAVGPVALMYHVSGVNGLQLSAQTLAKIFAGKITKWNDPAIKAENSAASLPDATIASVHRSDGSGTTDNFTKFLKGAGGADWTFDSGSDWKAPGGQGAKGSDGVTSTVKSTENSIGYAELSYAENAGLSTVKVKNAAGEYIEPSTDGASLGLSTAKVADGDDLKLTFDYATATKGAYPVYLVTYEIACTKGLSADQAALVKSFLTYTASDAAQSSIGDLGYAPLPDAVATKVRAVIGKLA</sequence>
<evidence type="ECO:0000256" key="2">
    <source>
        <dbReference type="ARBA" id="ARBA00022448"/>
    </source>
</evidence>
<evidence type="ECO:0000256" key="4">
    <source>
        <dbReference type="PIRNR" id="PIRNR002756"/>
    </source>
</evidence>
<dbReference type="GO" id="GO:0043190">
    <property type="term" value="C:ATP-binding cassette (ABC) transporter complex"/>
    <property type="evidence" value="ECO:0007669"/>
    <property type="project" value="InterPro"/>
</dbReference>
<dbReference type="InterPro" id="IPR050962">
    <property type="entry name" value="Phosphate-bind_PstS"/>
</dbReference>
<name>A0A0D8BK06_9ACTN</name>
<dbReference type="InterPro" id="IPR005673">
    <property type="entry name" value="ABC_phos-bd_PstS"/>
</dbReference>
<evidence type="ECO:0000256" key="1">
    <source>
        <dbReference type="ARBA" id="ARBA00008725"/>
    </source>
</evidence>
<feature type="binding site" evidence="5">
    <location>
        <begin position="95"/>
        <end position="97"/>
    </location>
    <ligand>
        <name>phosphate</name>
        <dbReference type="ChEBI" id="CHEBI:43474"/>
    </ligand>
</feature>
<evidence type="ECO:0000256" key="3">
    <source>
        <dbReference type="ARBA" id="ARBA00022592"/>
    </source>
</evidence>
<feature type="domain" description="PBP" evidence="6">
    <location>
        <begin position="82"/>
        <end position="377"/>
    </location>
</feature>
<dbReference type="AlphaFoldDB" id="A0A0D8BK06"/>
<dbReference type="PIRSF" id="PIRSF002756">
    <property type="entry name" value="PstS"/>
    <property type="match status" value="1"/>
</dbReference>
<organism evidence="7 8">
    <name type="scientific">Frankia torreyi</name>
    <dbReference type="NCBI Taxonomy" id="1856"/>
    <lineage>
        <taxon>Bacteria</taxon>
        <taxon>Bacillati</taxon>
        <taxon>Actinomycetota</taxon>
        <taxon>Actinomycetes</taxon>
        <taxon>Frankiales</taxon>
        <taxon>Frankiaceae</taxon>
        <taxon>Frankia</taxon>
    </lineage>
</organism>
<gene>
    <name evidence="7" type="ORF">FF36_01127</name>
</gene>